<gene>
    <name evidence="2" type="ORF">GJ744_003083</name>
</gene>
<dbReference type="OrthoDB" id="20018at2759"/>
<dbReference type="EMBL" id="JAACFV010000016">
    <property type="protein sequence ID" value="KAF7511850.1"/>
    <property type="molecule type" value="Genomic_DNA"/>
</dbReference>
<feature type="region of interest" description="Disordered" evidence="1">
    <location>
        <begin position="125"/>
        <end position="145"/>
    </location>
</feature>
<feature type="compositionally biased region" description="Pro residues" evidence="1">
    <location>
        <begin position="1"/>
        <end position="32"/>
    </location>
</feature>
<protein>
    <recommendedName>
        <fullName evidence="4">Biogenesis of lysosome-related organelles complex 1 subunit 1</fullName>
    </recommendedName>
</protein>
<comment type="caution">
    <text evidence="2">The sequence shown here is derived from an EMBL/GenBank/DDBJ whole genome shotgun (WGS) entry which is preliminary data.</text>
</comment>
<evidence type="ECO:0000313" key="2">
    <source>
        <dbReference type="EMBL" id="KAF7511850.1"/>
    </source>
</evidence>
<evidence type="ECO:0000256" key="1">
    <source>
        <dbReference type="SAM" id="MobiDB-lite"/>
    </source>
</evidence>
<dbReference type="Proteomes" id="UP000606974">
    <property type="component" value="Unassembled WGS sequence"/>
</dbReference>
<keyword evidence="3" id="KW-1185">Reference proteome</keyword>
<dbReference type="AlphaFoldDB" id="A0A8H7AVF1"/>
<sequence length="167" mass="18206">MSTPAPPASLPTSTPPPPPTTSSPSEPQPQPAPANQVSAAQRTAEARTAFTAHLRSAAANLDADLQSRAKNIHANAQALQKQERHVDREIKGLRRCNEQLEGVVGAWKGEWGREMARLGVVQQKRKDVERERERDGGDGEFGEFDLGGIERELGVLEDWVRIVEEGG</sequence>
<feature type="region of interest" description="Disordered" evidence="1">
    <location>
        <begin position="1"/>
        <end position="48"/>
    </location>
</feature>
<proteinExistence type="predicted"/>
<reference evidence="2" key="1">
    <citation type="submission" date="2020-02" db="EMBL/GenBank/DDBJ databases">
        <authorList>
            <person name="Palmer J.M."/>
        </authorList>
    </citation>
    <scope>NUCLEOTIDE SEQUENCE</scope>
    <source>
        <strain evidence="2">EPUS1.4</strain>
        <tissue evidence="2">Thallus</tissue>
    </source>
</reference>
<accession>A0A8H7AVF1</accession>
<feature type="compositionally biased region" description="Basic and acidic residues" evidence="1">
    <location>
        <begin position="125"/>
        <end position="137"/>
    </location>
</feature>
<name>A0A8H7AVF1_9EURO</name>
<organism evidence="2 3">
    <name type="scientific">Endocarpon pusillum</name>
    <dbReference type="NCBI Taxonomy" id="364733"/>
    <lineage>
        <taxon>Eukaryota</taxon>
        <taxon>Fungi</taxon>
        <taxon>Dikarya</taxon>
        <taxon>Ascomycota</taxon>
        <taxon>Pezizomycotina</taxon>
        <taxon>Eurotiomycetes</taxon>
        <taxon>Chaetothyriomycetidae</taxon>
        <taxon>Verrucariales</taxon>
        <taxon>Verrucariaceae</taxon>
        <taxon>Endocarpon</taxon>
    </lineage>
</organism>
<evidence type="ECO:0008006" key="4">
    <source>
        <dbReference type="Google" id="ProtNLM"/>
    </source>
</evidence>
<evidence type="ECO:0000313" key="3">
    <source>
        <dbReference type="Proteomes" id="UP000606974"/>
    </source>
</evidence>